<accession>A0A1F7RU61</accession>
<organism evidence="2 3">
    <name type="scientific">Candidatus Schekmanbacteria bacterium RBG_16_38_10</name>
    <dbReference type="NCBI Taxonomy" id="1817879"/>
    <lineage>
        <taxon>Bacteria</taxon>
        <taxon>Candidatus Schekmaniibacteriota</taxon>
    </lineage>
</organism>
<protein>
    <recommendedName>
        <fullName evidence="1">Peptidase S74 domain-containing protein</fullName>
    </recommendedName>
</protein>
<gene>
    <name evidence="2" type="ORF">A2W05_05650</name>
</gene>
<name>A0A1F7RU61_9BACT</name>
<dbReference type="AlphaFoldDB" id="A0A1F7RU61"/>
<evidence type="ECO:0000313" key="2">
    <source>
        <dbReference type="EMBL" id="OGL45082.1"/>
    </source>
</evidence>
<proteinExistence type="predicted"/>
<reference evidence="2 3" key="1">
    <citation type="journal article" date="2016" name="Nat. Commun.">
        <title>Thousands of microbial genomes shed light on interconnected biogeochemical processes in an aquifer system.</title>
        <authorList>
            <person name="Anantharaman K."/>
            <person name="Brown C.T."/>
            <person name="Hug L.A."/>
            <person name="Sharon I."/>
            <person name="Castelle C.J."/>
            <person name="Probst A.J."/>
            <person name="Thomas B.C."/>
            <person name="Singh A."/>
            <person name="Wilkins M.J."/>
            <person name="Karaoz U."/>
            <person name="Brodie E.L."/>
            <person name="Williams K.H."/>
            <person name="Hubbard S.S."/>
            <person name="Banfield J.F."/>
        </authorList>
    </citation>
    <scope>NUCLEOTIDE SEQUENCE [LARGE SCALE GENOMIC DNA]</scope>
</reference>
<comment type="caution">
    <text evidence="2">The sequence shown here is derived from an EMBL/GenBank/DDBJ whole genome shotgun (WGS) entry which is preliminary data.</text>
</comment>
<dbReference type="PROSITE" id="PS51688">
    <property type="entry name" value="ICA"/>
    <property type="match status" value="1"/>
</dbReference>
<evidence type="ECO:0000313" key="3">
    <source>
        <dbReference type="Proteomes" id="UP000178797"/>
    </source>
</evidence>
<dbReference type="InterPro" id="IPR030392">
    <property type="entry name" value="S74_ICA"/>
</dbReference>
<dbReference type="Proteomes" id="UP000178797">
    <property type="component" value="Unassembled WGS sequence"/>
</dbReference>
<evidence type="ECO:0000259" key="1">
    <source>
        <dbReference type="PROSITE" id="PS51688"/>
    </source>
</evidence>
<feature type="domain" description="Peptidase S74" evidence="1">
    <location>
        <begin position="286"/>
        <end position="421"/>
    </location>
</feature>
<dbReference type="Pfam" id="PF13884">
    <property type="entry name" value="Peptidase_S74"/>
    <property type="match status" value="1"/>
</dbReference>
<sequence length="425" mass="46499">MSNPVASYSQNLYMGEPPAGSADYDRDLKQNFRIMDFINQGKNNFTRSGLVVSAGSGLTVNWTSGAAEINSVPYTIGSGSGSATNNTSDPNIQLANYVFINNSGVITISTSLPTTEYTPLALIFTNAGLISKVVDCRKIAVGSSDSPSFATIKLSNLTDGYIPKHTSDAVGLANSPIYTDGTNVGVGIGVPLHSLHIYKPLADNWLNIESDTNYSAGIILYKGGIRWYLYNYDDANNMFYIQSAAGNQIIVKQTGEVGIGMIPTVQLQLSTDGAKKLSTTTWATGSDIRIKKNIIPADLQRCYEIIKNLPLIHHGWDDGYLPAEHKDRSQLGWLAQDAEKVFPKAVEAHKLEYCQKIDSGEVEEYEEQDENGIMVKKTRPVMKPIKTIEDCKSLNADQIFKAMYGALQLLIQKVEILEGGIYGWK</sequence>
<dbReference type="EMBL" id="MGDE01000153">
    <property type="protein sequence ID" value="OGL45082.1"/>
    <property type="molecule type" value="Genomic_DNA"/>
</dbReference>